<dbReference type="Gene3D" id="1.10.10.60">
    <property type="entry name" value="Homeodomain-like"/>
    <property type="match status" value="1"/>
</dbReference>
<feature type="compositionally biased region" description="Polar residues" evidence="1">
    <location>
        <begin position="24"/>
        <end position="35"/>
    </location>
</feature>
<dbReference type="Pfam" id="PF13837">
    <property type="entry name" value="Myb_DNA-bind_4"/>
    <property type="match status" value="1"/>
</dbReference>
<evidence type="ECO:0000313" key="3">
    <source>
        <dbReference type="EMBL" id="KAG6372407.1"/>
    </source>
</evidence>
<keyword evidence="4" id="KW-1185">Reference proteome</keyword>
<feature type="compositionally biased region" description="Basic residues" evidence="1">
    <location>
        <begin position="1"/>
        <end position="16"/>
    </location>
</feature>
<protein>
    <recommendedName>
        <fullName evidence="2">Myb/SANT-like DNA-binding domain-containing protein</fullName>
    </recommendedName>
</protein>
<dbReference type="EMBL" id="JAGFBS010000028">
    <property type="protein sequence ID" value="KAG6372407.1"/>
    <property type="molecule type" value="Genomic_DNA"/>
</dbReference>
<dbReference type="InterPro" id="IPR044823">
    <property type="entry name" value="ASIL1/2-like"/>
</dbReference>
<feature type="compositionally biased region" description="Polar residues" evidence="1">
    <location>
        <begin position="219"/>
        <end position="237"/>
    </location>
</feature>
<organism evidence="3 4">
    <name type="scientific">Boletus reticuloceps</name>
    <dbReference type="NCBI Taxonomy" id="495285"/>
    <lineage>
        <taxon>Eukaryota</taxon>
        <taxon>Fungi</taxon>
        <taxon>Dikarya</taxon>
        <taxon>Basidiomycota</taxon>
        <taxon>Agaricomycotina</taxon>
        <taxon>Agaricomycetes</taxon>
        <taxon>Agaricomycetidae</taxon>
        <taxon>Boletales</taxon>
        <taxon>Boletineae</taxon>
        <taxon>Boletaceae</taxon>
        <taxon>Boletoideae</taxon>
        <taxon>Boletus</taxon>
    </lineage>
</organism>
<gene>
    <name evidence="3" type="ORF">JVT61DRAFT_7880</name>
</gene>
<feature type="compositionally biased region" description="Polar residues" evidence="1">
    <location>
        <begin position="177"/>
        <end position="186"/>
    </location>
</feature>
<dbReference type="PANTHER" id="PTHR31307">
    <property type="entry name" value="TRIHELIX TRANSCRIPTION FACTOR ASIL2"/>
    <property type="match status" value="1"/>
</dbReference>
<feature type="region of interest" description="Disordered" evidence="1">
    <location>
        <begin position="1"/>
        <end position="36"/>
    </location>
</feature>
<feature type="domain" description="Myb/SANT-like DNA-binding" evidence="2">
    <location>
        <begin position="32"/>
        <end position="102"/>
    </location>
</feature>
<dbReference type="PANTHER" id="PTHR31307:SF4">
    <property type="entry name" value="TRIHELIX TRANSCRIPTION FACTOR ASIL2"/>
    <property type="match status" value="1"/>
</dbReference>
<dbReference type="InterPro" id="IPR044822">
    <property type="entry name" value="Myb_DNA-bind_4"/>
</dbReference>
<dbReference type="AlphaFoldDB" id="A0A8I2YIN3"/>
<evidence type="ECO:0000256" key="1">
    <source>
        <dbReference type="SAM" id="MobiDB-lite"/>
    </source>
</evidence>
<dbReference type="Proteomes" id="UP000683000">
    <property type="component" value="Unassembled WGS sequence"/>
</dbReference>
<sequence>MPPRRSQRSSPKGKSKAGHESDQGKGSTPSASWSDSDVECLIDQVVSRWAEGGDGMNFKAPFWKSVAESNKLANPTKGAPKTKSSCKEKWSRLKKTFKAVNSLTTTSSGLAYSLESGANVGPSDELVWEELVRNKAAIAPFKNKGWKFYDKMKVVMPTKSSGTNRYSAHPAAAEPGPSSTPQGIVPSSSSSTDASHSDETHCGAGMSGTATRTDIAPSLQGTGSTSSKQQLSTFTSPQAPPNFTPPTAPSSYTGSLASSIKPSSSISVRAGKRKADNDDISMVSINTPSVASSRSSQKRRTLPITIDRVSDHLGFISTHLHDNNTIMAGLPASLGVPAPRKMQPPPPPTNIRSEAVTKLLELDLNTLFPAETVAIIDTFQKNSHHAMMYLTLCKNTNEQCTTIRKVWLAKRVEEAGVVKVSEPDRMCEG</sequence>
<dbReference type="OrthoDB" id="2689355at2759"/>
<feature type="compositionally biased region" description="Low complexity" evidence="1">
    <location>
        <begin position="255"/>
        <end position="267"/>
    </location>
</feature>
<accession>A0A8I2YIN3</accession>
<proteinExistence type="predicted"/>
<reference evidence="3" key="1">
    <citation type="submission" date="2021-03" db="EMBL/GenBank/DDBJ databases">
        <title>Evolutionary innovations through gain and loss of genes in the ectomycorrhizal Boletales.</title>
        <authorList>
            <person name="Wu G."/>
            <person name="Miyauchi S."/>
            <person name="Morin E."/>
            <person name="Yang Z.-L."/>
            <person name="Xu J."/>
            <person name="Martin F.M."/>
        </authorList>
    </citation>
    <scope>NUCLEOTIDE SEQUENCE</scope>
    <source>
        <strain evidence="3">BR01</strain>
    </source>
</reference>
<comment type="caution">
    <text evidence="3">The sequence shown here is derived from an EMBL/GenBank/DDBJ whole genome shotgun (WGS) entry which is preliminary data.</text>
</comment>
<feature type="compositionally biased region" description="Pro residues" evidence="1">
    <location>
        <begin position="238"/>
        <end position="248"/>
    </location>
</feature>
<feature type="region of interest" description="Disordered" evidence="1">
    <location>
        <begin position="159"/>
        <end position="281"/>
    </location>
</feature>
<evidence type="ECO:0000259" key="2">
    <source>
        <dbReference type="Pfam" id="PF13837"/>
    </source>
</evidence>
<name>A0A8I2YIN3_9AGAM</name>
<evidence type="ECO:0000313" key="4">
    <source>
        <dbReference type="Proteomes" id="UP000683000"/>
    </source>
</evidence>